<dbReference type="Proteomes" id="UP000008909">
    <property type="component" value="Unassembled WGS sequence"/>
</dbReference>
<reference evidence="1" key="1">
    <citation type="journal article" date="2011" name="Genome Biol.">
        <title>The draft genome of the carcinogenic human liver fluke Clonorchis sinensis.</title>
        <authorList>
            <person name="Wang X."/>
            <person name="Chen W."/>
            <person name="Huang Y."/>
            <person name="Sun J."/>
            <person name="Men J."/>
            <person name="Liu H."/>
            <person name="Luo F."/>
            <person name="Guo L."/>
            <person name="Lv X."/>
            <person name="Deng C."/>
            <person name="Zhou C."/>
            <person name="Fan Y."/>
            <person name="Li X."/>
            <person name="Huang L."/>
            <person name="Hu Y."/>
            <person name="Liang C."/>
            <person name="Hu X."/>
            <person name="Xu J."/>
            <person name="Yu X."/>
        </authorList>
    </citation>
    <scope>NUCLEOTIDE SEQUENCE [LARGE SCALE GENOMIC DNA]</scope>
    <source>
        <strain evidence="1">Henan</strain>
    </source>
</reference>
<evidence type="ECO:0000313" key="1">
    <source>
        <dbReference type="EMBL" id="GAA49794.1"/>
    </source>
</evidence>
<evidence type="ECO:0000313" key="2">
    <source>
        <dbReference type="Proteomes" id="UP000008909"/>
    </source>
</evidence>
<dbReference type="AlphaFoldDB" id="G7YA10"/>
<gene>
    <name evidence="1" type="ORF">CLF_103608</name>
</gene>
<proteinExistence type="predicted"/>
<organism evidence="1 2">
    <name type="scientific">Clonorchis sinensis</name>
    <name type="common">Chinese liver fluke</name>
    <dbReference type="NCBI Taxonomy" id="79923"/>
    <lineage>
        <taxon>Eukaryota</taxon>
        <taxon>Metazoa</taxon>
        <taxon>Spiralia</taxon>
        <taxon>Lophotrochozoa</taxon>
        <taxon>Platyhelminthes</taxon>
        <taxon>Trematoda</taxon>
        <taxon>Digenea</taxon>
        <taxon>Opisthorchiida</taxon>
        <taxon>Opisthorchiata</taxon>
        <taxon>Opisthorchiidae</taxon>
        <taxon>Clonorchis</taxon>
    </lineage>
</organism>
<keyword evidence="2" id="KW-1185">Reference proteome</keyword>
<dbReference type="EMBL" id="DF142986">
    <property type="protein sequence ID" value="GAA49794.1"/>
    <property type="molecule type" value="Genomic_DNA"/>
</dbReference>
<sequence length="184" mass="20632">MSRTGSQCDGSCTTIEVPGGITDILCRSCLQKFVRCTCIGLFIVASKLFTGIVPYRLLSARGMPNREKQVGLCPDRGCIDYYLTTLINHKHLLTQPVVLLRSDVSQGCCEMFCDTFLVLVAQSQWVCESLRKILIPVCLQKWCPPGPPFVFVLFQTRNRIDHQRSVCFLSRSGVKLSPRKTLKA</sequence>
<accession>G7YA10</accession>
<name>G7YA10_CLOSI</name>
<protein>
    <submittedName>
        <fullName evidence="1">Uncharacterized protein</fullName>
    </submittedName>
</protein>
<reference key="2">
    <citation type="submission" date="2011-10" db="EMBL/GenBank/DDBJ databases">
        <title>The genome and transcriptome sequence of Clonorchis sinensis provide insights into the carcinogenic liver fluke.</title>
        <authorList>
            <person name="Wang X."/>
            <person name="Huang Y."/>
            <person name="Chen W."/>
            <person name="Liu H."/>
            <person name="Guo L."/>
            <person name="Chen Y."/>
            <person name="Luo F."/>
            <person name="Zhou W."/>
            <person name="Sun J."/>
            <person name="Mao Q."/>
            <person name="Liang P."/>
            <person name="Zhou C."/>
            <person name="Tian Y."/>
            <person name="Men J."/>
            <person name="Lv X."/>
            <person name="Huang L."/>
            <person name="Zhou J."/>
            <person name="Hu Y."/>
            <person name="Li R."/>
            <person name="Zhang F."/>
            <person name="Lei H."/>
            <person name="Li X."/>
            <person name="Hu X."/>
            <person name="Liang C."/>
            <person name="Xu J."/>
            <person name="Wu Z."/>
            <person name="Yu X."/>
        </authorList>
    </citation>
    <scope>NUCLEOTIDE SEQUENCE</scope>
    <source>
        <strain>Henan</strain>
    </source>
</reference>